<dbReference type="SUPFAM" id="SSF52833">
    <property type="entry name" value="Thioredoxin-like"/>
    <property type="match status" value="1"/>
</dbReference>
<dbReference type="InterPro" id="IPR036249">
    <property type="entry name" value="Thioredoxin-like_sf"/>
</dbReference>
<dbReference type="EMBL" id="NBIV01000218">
    <property type="protein sequence ID" value="PXF41392.1"/>
    <property type="molecule type" value="Genomic_DNA"/>
</dbReference>
<dbReference type="PANTHER" id="PTHR21148">
    <property type="entry name" value="THIOREDOXIN DOMAIN-CONTAINING PROTEIN 9"/>
    <property type="match status" value="1"/>
</dbReference>
<dbReference type="STRING" id="448386.A0A2V3IH60"/>
<evidence type="ECO:0000313" key="1">
    <source>
        <dbReference type="EMBL" id="PXF41392.1"/>
    </source>
</evidence>
<organism evidence="1 2">
    <name type="scientific">Gracilariopsis chorda</name>
    <dbReference type="NCBI Taxonomy" id="448386"/>
    <lineage>
        <taxon>Eukaryota</taxon>
        <taxon>Rhodophyta</taxon>
        <taxon>Florideophyceae</taxon>
        <taxon>Rhodymeniophycidae</taxon>
        <taxon>Gracilariales</taxon>
        <taxon>Gracilariaceae</taxon>
        <taxon>Gracilariopsis</taxon>
    </lineage>
</organism>
<dbReference type="Proteomes" id="UP000247409">
    <property type="component" value="Unassembled WGS sequence"/>
</dbReference>
<evidence type="ECO:0000313" key="2">
    <source>
        <dbReference type="Proteomes" id="UP000247409"/>
    </source>
</evidence>
<reference evidence="1 2" key="1">
    <citation type="journal article" date="2018" name="Mol. Biol. Evol.">
        <title>Analysis of the draft genome of the red seaweed Gracilariopsis chorda provides insights into genome size evolution in Rhodophyta.</title>
        <authorList>
            <person name="Lee J."/>
            <person name="Yang E.C."/>
            <person name="Graf L."/>
            <person name="Yang J.H."/>
            <person name="Qiu H."/>
            <person name="Zel Zion U."/>
            <person name="Chan C.X."/>
            <person name="Stephens T.G."/>
            <person name="Weber A.P.M."/>
            <person name="Boo G.H."/>
            <person name="Boo S.M."/>
            <person name="Kim K.M."/>
            <person name="Shin Y."/>
            <person name="Jung M."/>
            <person name="Lee S.J."/>
            <person name="Yim H.S."/>
            <person name="Lee J.H."/>
            <person name="Bhattacharya D."/>
            <person name="Yoon H.S."/>
        </authorList>
    </citation>
    <scope>NUCLEOTIDE SEQUENCE [LARGE SCALE GENOMIC DNA]</scope>
    <source>
        <strain evidence="1 2">SKKU-2015</strain>
        <tissue evidence="1">Whole body</tissue>
    </source>
</reference>
<proteinExistence type="predicted"/>
<sequence>MAHVQKLVETAVQQVADNLEQQLDSEIDRLNSLQDDELEALRQKRLAQMKKTAEERAMWRRNGHGTVHRIGEKEFFPRAKESKRMVTIMYRPGSNRYAEDLLEHIGRIAEHHLETLFTTLDADKAPFLGDRLNIRVLPSLILVKNSEIDKVLPGLDHLSSTGKFTTASIEKRLHSFGMLTNTDIADDE</sequence>
<name>A0A2V3IH60_9FLOR</name>
<gene>
    <name evidence="1" type="ORF">BWQ96_08890</name>
</gene>
<keyword evidence="2" id="KW-1185">Reference proteome</keyword>
<protein>
    <submittedName>
        <fullName evidence="1">Thioredoxin domain-containing protein 9-like</fullName>
    </submittedName>
</protein>
<dbReference type="Gene3D" id="3.40.30.10">
    <property type="entry name" value="Glutaredoxin"/>
    <property type="match status" value="1"/>
</dbReference>
<dbReference type="OrthoDB" id="2527at2759"/>
<dbReference type="AlphaFoldDB" id="A0A2V3IH60"/>
<comment type="caution">
    <text evidence="1">The sequence shown here is derived from an EMBL/GenBank/DDBJ whole genome shotgun (WGS) entry which is preliminary data.</text>
</comment>
<accession>A0A2V3IH60</accession>